<dbReference type="Pfam" id="PF03446">
    <property type="entry name" value="NAD_binding_2"/>
    <property type="match status" value="1"/>
</dbReference>
<evidence type="ECO:0000256" key="1">
    <source>
        <dbReference type="ARBA" id="ARBA00009080"/>
    </source>
</evidence>
<dbReference type="AlphaFoldDB" id="A0AA90KBU8"/>
<keyword evidence="3" id="KW-0520">NAD</keyword>
<keyword evidence="9" id="KW-1185">Reference proteome</keyword>
<dbReference type="Pfam" id="PF14833">
    <property type="entry name" value="NAD_binding_11"/>
    <property type="match status" value="1"/>
</dbReference>
<dbReference type="EC" id="1.1.-.-" evidence="8"/>
<comment type="similarity">
    <text evidence="1">Belongs to the HIBADH-related family.</text>
</comment>
<evidence type="ECO:0000256" key="4">
    <source>
        <dbReference type="PIRSR" id="PIRSR000103-1"/>
    </source>
</evidence>
<feature type="domain" description="6-phosphogluconate dehydrogenase NADP-binding" evidence="5">
    <location>
        <begin position="10"/>
        <end position="159"/>
    </location>
</feature>
<sequence>MTRERDRNVRVGFAGLGAMGGGMCRRLADSGFEVLAFDLDPDAVRAAGEHPGVTGVPDAASLAAPVVVTMLPDGSAVRRVADALLPYLAPGSLLVDSGSSAPDGTVELGRAAAAHQVDVVDAPVSGSPAAARAGELTLMAAGAAGPLDRAEPVLSALGRVHRVGPAGAGHALKALNNLLSAINLAAVAEVMLAGREFGLEPGVMLAVINASTGRNHASETKLPDHVLSGTFDSGFALRLMLKDIRIATALERAAGGPASFGRACQELWEKAGAELPGTADNVEVVRWLEQAAGQELRA</sequence>
<evidence type="ECO:0000313" key="7">
    <source>
        <dbReference type="EMBL" id="MDI5966535.1"/>
    </source>
</evidence>
<dbReference type="EMBL" id="JAAGKO020000054">
    <property type="protein sequence ID" value="MDI5966535.1"/>
    <property type="molecule type" value="Genomic_DNA"/>
</dbReference>
<dbReference type="InterPro" id="IPR013328">
    <property type="entry name" value="6PGD_dom2"/>
</dbReference>
<protein>
    <submittedName>
        <fullName evidence="8">NAD(P)-dependent oxidoreductase</fullName>
        <ecNumber evidence="8">1.1.-.-</ecNumber>
    </submittedName>
</protein>
<dbReference type="RefSeq" id="WP_271312620.1">
    <property type="nucleotide sequence ID" value="NZ_JAAGKO020000054.1"/>
</dbReference>
<dbReference type="InterPro" id="IPR006115">
    <property type="entry name" value="6PGDH_NADP-bd"/>
</dbReference>
<name>A0AA90KBU8_9ACTN</name>
<proteinExistence type="inferred from homology"/>
<dbReference type="GO" id="GO:0016616">
    <property type="term" value="F:oxidoreductase activity, acting on the CH-OH group of donors, NAD or NADP as acceptor"/>
    <property type="evidence" value="ECO:0007669"/>
    <property type="project" value="TreeGrafter"/>
</dbReference>
<dbReference type="InterPro" id="IPR036291">
    <property type="entry name" value="NAD(P)-bd_dom_sf"/>
</dbReference>
<accession>A0AA90KBU8</accession>
<evidence type="ECO:0000256" key="2">
    <source>
        <dbReference type="ARBA" id="ARBA00023002"/>
    </source>
</evidence>
<dbReference type="Gene3D" id="3.40.50.720">
    <property type="entry name" value="NAD(P)-binding Rossmann-like Domain"/>
    <property type="match status" value="1"/>
</dbReference>
<evidence type="ECO:0000256" key="3">
    <source>
        <dbReference type="ARBA" id="ARBA00023027"/>
    </source>
</evidence>
<dbReference type="InterPro" id="IPR008927">
    <property type="entry name" value="6-PGluconate_DH-like_C_sf"/>
</dbReference>
<reference evidence="8 9" key="1">
    <citation type="submission" date="2023-05" db="EMBL/GenBank/DDBJ databases">
        <title>Streptantibioticus silvisoli sp. nov., acidotolerant actinomycetes 1 from pine litter.</title>
        <authorList>
            <person name="Swiecimska M."/>
            <person name="Golinska P."/>
            <person name="Sangal V."/>
            <person name="Wachnowicz B."/>
            <person name="Goodfellow M."/>
        </authorList>
    </citation>
    <scope>NUCLEOTIDE SEQUENCE</scope>
    <source>
        <strain evidence="8">SL13</strain>
        <strain evidence="7 9">SL54</strain>
    </source>
</reference>
<evidence type="ECO:0000259" key="6">
    <source>
        <dbReference type="Pfam" id="PF14833"/>
    </source>
</evidence>
<feature type="domain" description="3-hydroxyisobutyrate dehydrogenase-like NAD-binding" evidence="6">
    <location>
        <begin position="167"/>
        <end position="288"/>
    </location>
</feature>
<dbReference type="GO" id="GO:0051287">
    <property type="term" value="F:NAD binding"/>
    <property type="evidence" value="ECO:0007669"/>
    <property type="project" value="InterPro"/>
</dbReference>
<organism evidence="8">
    <name type="scientific">Streptantibioticus silvisoli</name>
    <dbReference type="NCBI Taxonomy" id="2705255"/>
    <lineage>
        <taxon>Bacteria</taxon>
        <taxon>Bacillati</taxon>
        <taxon>Actinomycetota</taxon>
        <taxon>Actinomycetes</taxon>
        <taxon>Kitasatosporales</taxon>
        <taxon>Streptomycetaceae</taxon>
        <taxon>Streptantibioticus</taxon>
    </lineage>
</organism>
<evidence type="ECO:0000259" key="5">
    <source>
        <dbReference type="Pfam" id="PF03446"/>
    </source>
</evidence>
<dbReference type="InterPro" id="IPR015815">
    <property type="entry name" value="HIBADH-related"/>
</dbReference>
<dbReference type="Gene3D" id="1.10.1040.10">
    <property type="entry name" value="N-(1-d-carboxylethyl)-l-norvaline Dehydrogenase, domain 2"/>
    <property type="match status" value="1"/>
</dbReference>
<dbReference type="PANTHER" id="PTHR22981">
    <property type="entry name" value="3-HYDROXYISOBUTYRATE DEHYDROGENASE-RELATED"/>
    <property type="match status" value="1"/>
</dbReference>
<evidence type="ECO:0000313" key="8">
    <source>
        <dbReference type="EMBL" id="MDI5973797.1"/>
    </source>
</evidence>
<dbReference type="Proteomes" id="UP001156398">
    <property type="component" value="Unassembled WGS sequence"/>
</dbReference>
<dbReference type="SUPFAM" id="SSF48179">
    <property type="entry name" value="6-phosphogluconate dehydrogenase C-terminal domain-like"/>
    <property type="match status" value="1"/>
</dbReference>
<dbReference type="EMBL" id="JABXJJ020000052">
    <property type="protein sequence ID" value="MDI5973797.1"/>
    <property type="molecule type" value="Genomic_DNA"/>
</dbReference>
<dbReference type="InterPro" id="IPR029154">
    <property type="entry name" value="HIBADH-like_NADP-bd"/>
</dbReference>
<dbReference type="PANTHER" id="PTHR22981:SF7">
    <property type="entry name" value="3-HYDROXYISOBUTYRATE DEHYDROGENASE, MITOCHONDRIAL"/>
    <property type="match status" value="1"/>
</dbReference>
<dbReference type="SUPFAM" id="SSF51735">
    <property type="entry name" value="NAD(P)-binding Rossmann-fold domains"/>
    <property type="match status" value="1"/>
</dbReference>
<feature type="active site" evidence="4">
    <location>
        <position position="173"/>
    </location>
</feature>
<dbReference type="GO" id="GO:0050661">
    <property type="term" value="F:NADP binding"/>
    <property type="evidence" value="ECO:0007669"/>
    <property type="project" value="InterPro"/>
</dbReference>
<evidence type="ECO:0000313" key="9">
    <source>
        <dbReference type="Proteomes" id="UP001156398"/>
    </source>
</evidence>
<gene>
    <name evidence="7" type="ORF">POF43_028060</name>
    <name evidence="8" type="ORF">POF50_031415</name>
</gene>
<dbReference type="PIRSF" id="PIRSF000103">
    <property type="entry name" value="HIBADH"/>
    <property type="match status" value="1"/>
</dbReference>
<comment type="caution">
    <text evidence="8">The sequence shown here is derived from an EMBL/GenBank/DDBJ whole genome shotgun (WGS) entry which is preliminary data.</text>
</comment>
<keyword evidence="2 8" id="KW-0560">Oxidoreductase</keyword>